<evidence type="ECO:0000256" key="3">
    <source>
        <dbReference type="ARBA" id="ARBA00022679"/>
    </source>
</evidence>
<proteinExistence type="predicted"/>
<evidence type="ECO:0000256" key="2">
    <source>
        <dbReference type="ARBA" id="ARBA00022676"/>
    </source>
</evidence>
<dbReference type="SUPFAM" id="SSF52949">
    <property type="entry name" value="Macro domain-like"/>
    <property type="match status" value="1"/>
</dbReference>
<dbReference type="Gene3D" id="3.40.220.10">
    <property type="entry name" value="Leucine Aminopeptidase, subunit E, domain 1"/>
    <property type="match status" value="1"/>
</dbReference>
<protein>
    <recommendedName>
        <fullName evidence="6">Macro domain-containing protein</fullName>
    </recommendedName>
</protein>
<evidence type="ECO:0000256" key="1">
    <source>
        <dbReference type="ARBA" id="ARBA00004123"/>
    </source>
</evidence>
<keyword evidence="3" id="KW-0808">Transferase</keyword>
<organism evidence="7 8">
    <name type="scientific">Tegillarca granosa</name>
    <name type="common">Malaysian cockle</name>
    <name type="synonym">Anadara granosa</name>
    <dbReference type="NCBI Taxonomy" id="220873"/>
    <lineage>
        <taxon>Eukaryota</taxon>
        <taxon>Metazoa</taxon>
        <taxon>Spiralia</taxon>
        <taxon>Lophotrochozoa</taxon>
        <taxon>Mollusca</taxon>
        <taxon>Bivalvia</taxon>
        <taxon>Autobranchia</taxon>
        <taxon>Pteriomorphia</taxon>
        <taxon>Arcoida</taxon>
        <taxon>Arcoidea</taxon>
        <taxon>Arcidae</taxon>
        <taxon>Tegillarca</taxon>
    </lineage>
</organism>
<keyword evidence="8" id="KW-1185">Reference proteome</keyword>
<evidence type="ECO:0000259" key="6">
    <source>
        <dbReference type="PROSITE" id="PS51154"/>
    </source>
</evidence>
<keyword evidence="5" id="KW-0539">Nucleus</keyword>
<evidence type="ECO:0000256" key="4">
    <source>
        <dbReference type="ARBA" id="ARBA00023027"/>
    </source>
</evidence>
<evidence type="ECO:0000256" key="5">
    <source>
        <dbReference type="ARBA" id="ARBA00023242"/>
    </source>
</evidence>
<dbReference type="SMART" id="SM00506">
    <property type="entry name" value="A1pp"/>
    <property type="match status" value="1"/>
</dbReference>
<dbReference type="Proteomes" id="UP001217089">
    <property type="component" value="Unassembled WGS sequence"/>
</dbReference>
<keyword evidence="2" id="KW-0328">Glycosyltransferase</keyword>
<dbReference type="PANTHER" id="PTHR14453">
    <property type="entry name" value="PARP/ZINC FINGER CCCH TYPE DOMAIN CONTAINING PROTEIN"/>
    <property type="match status" value="1"/>
</dbReference>
<gene>
    <name evidence="7" type="ORF">KUTeg_008442</name>
</gene>
<comment type="subcellular location">
    <subcellularLocation>
        <location evidence="1">Nucleus</location>
    </subcellularLocation>
</comment>
<feature type="domain" description="Macro" evidence="6">
    <location>
        <begin position="255"/>
        <end position="434"/>
    </location>
</feature>
<dbReference type="Pfam" id="PF01661">
    <property type="entry name" value="Macro"/>
    <property type="match status" value="1"/>
</dbReference>
<evidence type="ECO:0000313" key="8">
    <source>
        <dbReference type="Proteomes" id="UP001217089"/>
    </source>
</evidence>
<evidence type="ECO:0000313" key="7">
    <source>
        <dbReference type="EMBL" id="KAJ8313881.1"/>
    </source>
</evidence>
<name>A0ABQ9F955_TEGGR</name>
<sequence length="434" mass="49122">MTDTDMFLRVLELNTTTGGSLVRTIISNTYNKLGYASLTDFLNDDAVKHQMFHLWQKKCCCNERSAKREFTRAQWLKMYRIDSSKCAAITHPPAGDCFCQYASPATVQLDIIIDVSVGETFMSSIDCLKREVSVDVLEALGTMKKIRNRICHKTKMELDLRKFNETWTELTRCLVKLGEFINEETKKKVQYDIGCLQDKTYDAKDKIITILLENMFDALSVEENNTKLSGIEDALFKQKDMMDEILKRLPPTQNTTTDNEQENGPMTIKIIQGDITQQEVDVIVNTTSEDLKLSRGGVSRHILKQGGQVIQDQLNNYCQGSVDSGMVVKTDGGNLPCSYIYHGWLPRWGETDECKKKLSSFIGESLYIAGIDKMTSVALPAVGAGILGYPGDLVAREIFDTVAYYFMVHPTSSLKEVRAFETEESRRNDMFQRS</sequence>
<dbReference type="PROSITE" id="PS51154">
    <property type="entry name" value="MACRO"/>
    <property type="match status" value="1"/>
</dbReference>
<dbReference type="PANTHER" id="PTHR14453:SF67">
    <property type="entry name" value="POLY [ADP-RIBOSE] POLYMERASE"/>
    <property type="match status" value="1"/>
</dbReference>
<dbReference type="InterPro" id="IPR052056">
    <property type="entry name" value="Mono-ARTD/PARP"/>
</dbReference>
<reference evidence="7 8" key="1">
    <citation type="submission" date="2022-12" db="EMBL/GenBank/DDBJ databases">
        <title>Chromosome-level genome of Tegillarca granosa.</title>
        <authorList>
            <person name="Kim J."/>
        </authorList>
    </citation>
    <scope>NUCLEOTIDE SEQUENCE [LARGE SCALE GENOMIC DNA]</scope>
    <source>
        <strain evidence="7">Teg-2019</strain>
        <tissue evidence="7">Adductor muscle</tissue>
    </source>
</reference>
<dbReference type="InterPro" id="IPR043472">
    <property type="entry name" value="Macro_dom-like"/>
</dbReference>
<accession>A0ABQ9F955</accession>
<dbReference type="InterPro" id="IPR002589">
    <property type="entry name" value="Macro_dom"/>
</dbReference>
<keyword evidence="4" id="KW-0520">NAD</keyword>
<dbReference type="EMBL" id="JARBDR010000342">
    <property type="protein sequence ID" value="KAJ8313881.1"/>
    <property type="molecule type" value="Genomic_DNA"/>
</dbReference>
<comment type="caution">
    <text evidence="7">The sequence shown here is derived from an EMBL/GenBank/DDBJ whole genome shotgun (WGS) entry which is preliminary data.</text>
</comment>